<dbReference type="EMBL" id="JRES01000080">
    <property type="protein sequence ID" value="KNC34349.1"/>
    <property type="molecule type" value="Genomic_DNA"/>
</dbReference>
<dbReference type="Gene3D" id="1.20.5.370">
    <property type="match status" value="1"/>
</dbReference>
<dbReference type="InterPro" id="IPR053961">
    <property type="entry name" value="XRCC4_N"/>
</dbReference>
<dbReference type="OMA" id="KVSNCYQ"/>
<comment type="subcellular location">
    <subcellularLocation>
        <location evidence="1">Nucleus</location>
    </subcellularLocation>
</comment>
<evidence type="ECO:0000256" key="1">
    <source>
        <dbReference type="ARBA" id="ARBA00004123"/>
    </source>
</evidence>
<keyword evidence="2" id="KW-0227">DNA damage</keyword>
<dbReference type="AlphaFoldDB" id="A0A0L0CSH1"/>
<dbReference type="SUPFAM" id="SSF58022">
    <property type="entry name" value="XRCC4, C-terminal oligomerization domain"/>
    <property type="match status" value="1"/>
</dbReference>
<evidence type="ECO:0000313" key="7">
    <source>
        <dbReference type="EMBL" id="KNC34349.1"/>
    </source>
</evidence>
<dbReference type="InterPro" id="IPR014751">
    <property type="entry name" value="XRCC4-like_C"/>
</dbReference>
<name>A0A0L0CSH1_LUCCU</name>
<dbReference type="GO" id="GO:0006310">
    <property type="term" value="P:DNA recombination"/>
    <property type="evidence" value="ECO:0007669"/>
    <property type="project" value="InterPro"/>
</dbReference>
<evidence type="ECO:0000259" key="6">
    <source>
        <dbReference type="Pfam" id="PF06632"/>
    </source>
</evidence>
<dbReference type="Gene3D" id="2.170.210.10">
    <property type="entry name" value="DNA double-strand break repair and VJ recombination XRCC4, N-terminal"/>
    <property type="match status" value="1"/>
</dbReference>
<evidence type="ECO:0000256" key="4">
    <source>
        <dbReference type="ARBA" id="ARBA00023242"/>
    </source>
</evidence>
<feature type="compositionally biased region" description="Acidic residues" evidence="5">
    <location>
        <begin position="203"/>
        <end position="215"/>
    </location>
</feature>
<dbReference type="InterPro" id="IPR010585">
    <property type="entry name" value="DNA_repair_prot_XRCC4"/>
</dbReference>
<dbReference type="PANTHER" id="PTHR28559:SF1">
    <property type="entry name" value="DNA REPAIR PROTEIN XRCC4"/>
    <property type="match status" value="1"/>
</dbReference>
<dbReference type="GO" id="GO:0010165">
    <property type="term" value="P:response to X-ray"/>
    <property type="evidence" value="ECO:0007669"/>
    <property type="project" value="TreeGrafter"/>
</dbReference>
<dbReference type="PANTHER" id="PTHR28559">
    <property type="entry name" value="DNA REPAIR PROTEIN XRCC4"/>
    <property type="match status" value="1"/>
</dbReference>
<gene>
    <name evidence="7" type="ORF">FF38_05911</name>
</gene>
<evidence type="ECO:0000256" key="3">
    <source>
        <dbReference type="ARBA" id="ARBA00023204"/>
    </source>
</evidence>
<proteinExistence type="predicted"/>
<dbReference type="Pfam" id="PF06632">
    <property type="entry name" value="XRCC4"/>
    <property type="match status" value="1"/>
</dbReference>
<feature type="compositionally biased region" description="Polar residues" evidence="5">
    <location>
        <begin position="243"/>
        <end position="254"/>
    </location>
</feature>
<keyword evidence="8" id="KW-1185">Reference proteome</keyword>
<dbReference type="GO" id="GO:0005958">
    <property type="term" value="C:DNA-dependent protein kinase-DNA ligase 4 complex"/>
    <property type="evidence" value="ECO:0007669"/>
    <property type="project" value="TreeGrafter"/>
</dbReference>
<feature type="region of interest" description="Disordered" evidence="5">
    <location>
        <begin position="202"/>
        <end position="254"/>
    </location>
</feature>
<evidence type="ECO:0000256" key="5">
    <source>
        <dbReference type="SAM" id="MobiDB-lite"/>
    </source>
</evidence>
<keyword evidence="4" id="KW-0539">Nucleus</keyword>
<dbReference type="GO" id="GO:0032807">
    <property type="term" value="C:DNA ligase IV complex"/>
    <property type="evidence" value="ECO:0007669"/>
    <property type="project" value="TreeGrafter"/>
</dbReference>
<dbReference type="Proteomes" id="UP000037069">
    <property type="component" value="Unassembled WGS sequence"/>
</dbReference>
<dbReference type="GO" id="GO:0003677">
    <property type="term" value="F:DNA binding"/>
    <property type="evidence" value="ECO:0007669"/>
    <property type="project" value="InterPro"/>
</dbReference>
<accession>A0A0L0CSH1</accession>
<comment type="caution">
    <text evidence="7">The sequence shown here is derived from an EMBL/GenBank/DDBJ whole genome shotgun (WGS) entry which is preliminary data.</text>
</comment>
<sequence>MSSVTINKLLKTSQNSGDNKNYIYLQIKWGDEENNVKILDSESGKSYQGIVTVTAMKEIASNLDMSYNDYYEEMRSALTTYLALPGFYYKLEPEMQVLNIWKSQPESIPILYLDIDIKEIRTSNDILDSAIELLQQQDKSLTDRVQKAHKFDENSRKLLEDYRLCVEEKNELERKLLKKVAVLLNAKKERIAHLEERLKKYEEVEDNDDSEENEEGPQSTKKRRLVVRDSESDDDDEYMADTQPLTLPNDETNN</sequence>
<organism evidence="7 8">
    <name type="scientific">Lucilia cuprina</name>
    <name type="common">Green bottle fly</name>
    <name type="synonym">Australian sheep blowfly</name>
    <dbReference type="NCBI Taxonomy" id="7375"/>
    <lineage>
        <taxon>Eukaryota</taxon>
        <taxon>Metazoa</taxon>
        <taxon>Ecdysozoa</taxon>
        <taxon>Arthropoda</taxon>
        <taxon>Hexapoda</taxon>
        <taxon>Insecta</taxon>
        <taxon>Pterygota</taxon>
        <taxon>Neoptera</taxon>
        <taxon>Endopterygota</taxon>
        <taxon>Diptera</taxon>
        <taxon>Brachycera</taxon>
        <taxon>Muscomorpha</taxon>
        <taxon>Oestroidea</taxon>
        <taxon>Calliphoridae</taxon>
        <taxon>Luciliinae</taxon>
        <taxon>Lucilia</taxon>
    </lineage>
</organism>
<reference evidence="7 8" key="1">
    <citation type="journal article" date="2015" name="Nat. Commun.">
        <title>Lucilia cuprina genome unlocks parasitic fly biology to underpin future interventions.</title>
        <authorList>
            <person name="Anstead C.A."/>
            <person name="Korhonen P.K."/>
            <person name="Young N.D."/>
            <person name="Hall R.S."/>
            <person name="Jex A.R."/>
            <person name="Murali S.C."/>
            <person name="Hughes D.S."/>
            <person name="Lee S.F."/>
            <person name="Perry T."/>
            <person name="Stroehlein A.J."/>
            <person name="Ansell B.R."/>
            <person name="Breugelmans B."/>
            <person name="Hofmann A."/>
            <person name="Qu J."/>
            <person name="Dugan S."/>
            <person name="Lee S.L."/>
            <person name="Chao H."/>
            <person name="Dinh H."/>
            <person name="Han Y."/>
            <person name="Doddapaneni H.V."/>
            <person name="Worley K.C."/>
            <person name="Muzny D.M."/>
            <person name="Ioannidis P."/>
            <person name="Waterhouse R.M."/>
            <person name="Zdobnov E.M."/>
            <person name="James P.J."/>
            <person name="Bagnall N.H."/>
            <person name="Kotze A.C."/>
            <person name="Gibbs R.A."/>
            <person name="Richards S."/>
            <person name="Batterham P."/>
            <person name="Gasser R.B."/>
        </authorList>
    </citation>
    <scope>NUCLEOTIDE SEQUENCE [LARGE SCALE GENOMIC DNA]</scope>
    <source>
        <strain evidence="7 8">LS</strain>
        <tissue evidence="7">Full body</tissue>
    </source>
</reference>
<dbReference type="GO" id="GO:0006303">
    <property type="term" value="P:double-strand break repair via nonhomologous end joining"/>
    <property type="evidence" value="ECO:0007669"/>
    <property type="project" value="TreeGrafter"/>
</dbReference>
<keyword evidence="3" id="KW-0234">DNA repair</keyword>
<dbReference type="STRING" id="7375.A0A0L0CSH1"/>
<feature type="domain" description="XRCC4 N-terminal" evidence="6">
    <location>
        <begin position="23"/>
        <end position="106"/>
    </location>
</feature>
<dbReference type="OrthoDB" id="8064436at2759"/>
<protein>
    <recommendedName>
        <fullName evidence="6">XRCC4 N-terminal domain-containing protein</fullName>
    </recommendedName>
</protein>
<dbReference type="InterPro" id="IPR038051">
    <property type="entry name" value="XRCC4-like_N_sf"/>
</dbReference>
<evidence type="ECO:0000256" key="2">
    <source>
        <dbReference type="ARBA" id="ARBA00022763"/>
    </source>
</evidence>
<evidence type="ECO:0000313" key="8">
    <source>
        <dbReference type="Proteomes" id="UP000037069"/>
    </source>
</evidence>